<keyword evidence="3" id="KW-1185">Reference proteome</keyword>
<organism evidence="4">
    <name type="scientific">Taenia asiatica</name>
    <name type="common">Asian tapeworm</name>
    <dbReference type="NCBI Taxonomy" id="60517"/>
    <lineage>
        <taxon>Eukaryota</taxon>
        <taxon>Metazoa</taxon>
        <taxon>Spiralia</taxon>
        <taxon>Lophotrochozoa</taxon>
        <taxon>Platyhelminthes</taxon>
        <taxon>Cestoda</taxon>
        <taxon>Eucestoda</taxon>
        <taxon>Cyclophyllidea</taxon>
        <taxon>Taeniidae</taxon>
        <taxon>Taenia</taxon>
    </lineage>
</organism>
<proteinExistence type="predicted"/>
<sequence length="423" mass="47299">SVVEKPKVDVDEVGKELAAAPVAVTEPVKKSKALSSEEKPKKEKFVDEGGEEELKKRSFEDEAELKPAKAAEEVPEETKPISEGKVELLTETTDEPKKVSLVEEDNEIKTTRKRSKDESEGEPQQRRESVKGEAEGSRNNENLKDVGKDLPTSPIEEVKKKESSPAKSTAESVVKLMEGEKFQLVAKVPLDSRQMKNGRLWWTKDGKVFLDVDGVAPRTAKFTSRSTPKSPRSAEVQLVKKEPTDVKDAATYRLIGEPRIKRSFKSQETTYATIVVSVVEKPKSSDVVDEELKSKDTEALNVPQHVQLETDDQNQQEEVPNEDIPQGEVKMYEAQPKKEKNEDKTPKEEAEKIKSLEDAGERPAKDQEKGLTEEKESLAEAKVVVRDFPTPSGTVVKLKEGDKFQLSTSIPLDARQLKNNKLW</sequence>
<reference evidence="4" key="1">
    <citation type="submission" date="2017-02" db="UniProtKB">
        <authorList>
            <consortium name="WormBaseParasite"/>
        </authorList>
    </citation>
    <scope>IDENTIFICATION</scope>
</reference>
<evidence type="ECO:0000256" key="1">
    <source>
        <dbReference type="SAM" id="MobiDB-lite"/>
    </source>
</evidence>
<dbReference type="AlphaFoldDB" id="A0A0R3W082"/>
<evidence type="ECO:0000313" key="2">
    <source>
        <dbReference type="EMBL" id="VDK27122.1"/>
    </source>
</evidence>
<feature type="compositionally biased region" description="Basic and acidic residues" evidence="1">
    <location>
        <begin position="35"/>
        <end position="148"/>
    </location>
</feature>
<feature type="region of interest" description="Disordered" evidence="1">
    <location>
        <begin position="219"/>
        <end position="242"/>
    </location>
</feature>
<dbReference type="Proteomes" id="UP000282613">
    <property type="component" value="Unassembled WGS sequence"/>
</dbReference>
<feature type="compositionally biased region" description="Acidic residues" evidence="1">
    <location>
        <begin position="309"/>
        <end position="321"/>
    </location>
</feature>
<feature type="region of interest" description="Disordered" evidence="1">
    <location>
        <begin position="282"/>
        <end position="380"/>
    </location>
</feature>
<feature type="compositionally biased region" description="Basic and acidic residues" evidence="1">
    <location>
        <begin position="282"/>
        <end position="298"/>
    </location>
</feature>
<evidence type="ECO:0000313" key="3">
    <source>
        <dbReference type="Proteomes" id="UP000282613"/>
    </source>
</evidence>
<feature type="region of interest" description="Disordered" evidence="1">
    <location>
        <begin position="27"/>
        <end position="172"/>
    </location>
</feature>
<feature type="compositionally biased region" description="Basic and acidic residues" evidence="1">
    <location>
        <begin position="335"/>
        <end position="380"/>
    </location>
</feature>
<gene>
    <name evidence="2" type="ORF">TASK_LOCUS3077</name>
</gene>
<feature type="compositionally biased region" description="Polar residues" evidence="1">
    <location>
        <begin position="221"/>
        <end position="230"/>
    </location>
</feature>
<reference evidence="2 3" key="2">
    <citation type="submission" date="2018-11" db="EMBL/GenBank/DDBJ databases">
        <authorList>
            <consortium name="Pathogen Informatics"/>
        </authorList>
    </citation>
    <scope>NUCLEOTIDE SEQUENCE [LARGE SCALE GENOMIC DNA]</scope>
</reference>
<dbReference type="EMBL" id="UYRS01005434">
    <property type="protein sequence ID" value="VDK27122.1"/>
    <property type="molecule type" value="Genomic_DNA"/>
</dbReference>
<accession>A0A0R3W082</accession>
<name>A0A0R3W082_TAEAS</name>
<evidence type="ECO:0000313" key="4">
    <source>
        <dbReference type="WBParaSite" id="TASK_0000307601-mRNA-1"/>
    </source>
</evidence>
<dbReference type="WBParaSite" id="TASK_0000307601-mRNA-1">
    <property type="protein sequence ID" value="TASK_0000307601-mRNA-1"/>
    <property type="gene ID" value="TASK_0000307601"/>
</dbReference>
<protein>
    <submittedName>
        <fullName evidence="4">Ig-like domain-containing protein</fullName>
    </submittedName>
</protein>